<name>A0ABQ7BQG8_BRACR</name>
<keyword evidence="11" id="KW-0964">Secreted</keyword>
<dbReference type="PRINTS" id="PR00458">
    <property type="entry name" value="PEROXIDASE"/>
</dbReference>
<keyword evidence="6 11" id="KW-0349">Heme</keyword>
<keyword evidence="5 11" id="KW-0575">Peroxidase</keyword>
<dbReference type="InterPro" id="IPR010255">
    <property type="entry name" value="Haem_peroxidase_sf"/>
</dbReference>
<evidence type="ECO:0000256" key="9">
    <source>
        <dbReference type="ARBA" id="ARBA00023004"/>
    </source>
</evidence>
<evidence type="ECO:0000256" key="11">
    <source>
        <dbReference type="RuleBase" id="RU362060"/>
    </source>
</evidence>
<dbReference type="Pfam" id="PF00141">
    <property type="entry name" value="peroxidase"/>
    <property type="match status" value="1"/>
</dbReference>
<dbReference type="PROSITE" id="PS50873">
    <property type="entry name" value="PEROXIDASE_4"/>
    <property type="match status" value="1"/>
</dbReference>
<organism evidence="13 14">
    <name type="scientific">Brassica cretica</name>
    <name type="common">Mustard</name>
    <dbReference type="NCBI Taxonomy" id="69181"/>
    <lineage>
        <taxon>Eukaryota</taxon>
        <taxon>Viridiplantae</taxon>
        <taxon>Streptophyta</taxon>
        <taxon>Embryophyta</taxon>
        <taxon>Tracheophyta</taxon>
        <taxon>Spermatophyta</taxon>
        <taxon>Magnoliopsida</taxon>
        <taxon>eudicotyledons</taxon>
        <taxon>Gunneridae</taxon>
        <taxon>Pentapetalae</taxon>
        <taxon>rosids</taxon>
        <taxon>malvids</taxon>
        <taxon>Brassicales</taxon>
        <taxon>Brassicaceae</taxon>
        <taxon>Brassiceae</taxon>
        <taxon>Brassica</taxon>
    </lineage>
</organism>
<feature type="domain" description="Plant heme peroxidase family profile" evidence="12">
    <location>
        <begin position="61"/>
        <end position="382"/>
    </location>
</feature>
<gene>
    <name evidence="13" type="ORF">DY000_02038969</name>
</gene>
<dbReference type="CDD" id="cd00693">
    <property type="entry name" value="secretory_peroxidase"/>
    <property type="match status" value="1"/>
</dbReference>
<accession>A0ABQ7BQG8</accession>
<evidence type="ECO:0000256" key="3">
    <source>
        <dbReference type="ARBA" id="ARBA00006873"/>
    </source>
</evidence>
<evidence type="ECO:0000256" key="6">
    <source>
        <dbReference type="ARBA" id="ARBA00022617"/>
    </source>
</evidence>
<keyword evidence="14" id="KW-1185">Reference proteome</keyword>
<evidence type="ECO:0000259" key="12">
    <source>
        <dbReference type="PROSITE" id="PS50873"/>
    </source>
</evidence>
<keyword evidence="11" id="KW-0732">Signal</keyword>
<dbReference type="InterPro" id="IPR033905">
    <property type="entry name" value="Secretory_peroxidase"/>
</dbReference>
<dbReference type="PROSITE" id="PS00436">
    <property type="entry name" value="PEROXIDASE_2"/>
    <property type="match status" value="1"/>
</dbReference>
<feature type="chain" id="PRO_5044970630" description="Peroxidase" evidence="11">
    <location>
        <begin position="37"/>
        <end position="382"/>
    </location>
</feature>
<comment type="cofactor">
    <cofactor evidence="11">
        <name>Ca(2+)</name>
        <dbReference type="ChEBI" id="CHEBI:29108"/>
    </cofactor>
    <text evidence="11">Binds 2 calcium ions per subunit.</text>
</comment>
<evidence type="ECO:0000256" key="4">
    <source>
        <dbReference type="ARBA" id="ARBA00012313"/>
    </source>
</evidence>
<comment type="caution">
    <text evidence="13">The sequence shown here is derived from an EMBL/GenBank/DDBJ whole genome shotgun (WGS) entry which is preliminary data.</text>
</comment>
<comment type="cofactor">
    <cofactor evidence="11">
        <name>heme b</name>
        <dbReference type="ChEBI" id="CHEBI:60344"/>
    </cofactor>
    <text evidence="11">Binds 1 heme b (iron(II)-protoporphyrin IX) group per subunit.</text>
</comment>
<dbReference type="PROSITE" id="PS00435">
    <property type="entry name" value="PEROXIDASE_1"/>
    <property type="match status" value="1"/>
</dbReference>
<comment type="similarity">
    <text evidence="3">Belongs to the peroxidase family. Ascorbate peroxidase subfamily.</text>
</comment>
<comment type="function">
    <text evidence="2">Removal of H(2)O(2), oxidation of toxic reductants, biosynthesis and degradation of lignin, suberization, auxin catabolism, response to environmental stresses such as wounding, pathogen attack and oxidative stress. These functions might be dependent on each isozyme/isoform in each plant tissue.</text>
</comment>
<dbReference type="Gene3D" id="1.10.420.10">
    <property type="entry name" value="Peroxidase, domain 2"/>
    <property type="match status" value="1"/>
</dbReference>
<dbReference type="SUPFAM" id="SSF48113">
    <property type="entry name" value="Heme-dependent peroxidases"/>
    <property type="match status" value="1"/>
</dbReference>
<dbReference type="InterPro" id="IPR019794">
    <property type="entry name" value="Peroxidases_AS"/>
</dbReference>
<sequence>MLILKKKVERDHSTMKNLFNLFLIMLLVSMPFLSLAANFSETCEDGSGEPGSGFGIGFGIVLEFGLYRNSCPEAESVVYSWVETAVLQDPRMAASLLRLHFHDCFVNASALILYFRRSLNRDVFCITLQGCDASVLLDDTEGLVGEKTAPPNLNSLRGFEVIDSIKADLERVCPETVSCADILAMAARDSVVVSGGPSWDVEVGRKDGRTASKQAATTSLPSPNSTVPTLISIFQNLGLSQTDMVALSGGHTLGKAKCTSFTARLQPLQTGQPANHGDNLEFLESLQQLCSTVDTSVAITQLDLVTPSTFDNQYYVNLLSGEGLLPSDQALAVQDPGTREIVETYAADQSVFFKDFKNAMVKMGGITGGNEGEIRRNCRAVN</sequence>
<keyword evidence="11" id="KW-0376">Hydrogen peroxide</keyword>
<protein>
    <recommendedName>
        <fullName evidence="4 11">Peroxidase</fullName>
        <ecNumber evidence="4 11">1.11.1.7</ecNumber>
    </recommendedName>
</protein>
<feature type="signal peptide" evidence="11">
    <location>
        <begin position="1"/>
        <end position="36"/>
    </location>
</feature>
<dbReference type="PANTHER" id="PTHR31388:SF28">
    <property type="entry name" value="PEROXIDASE 40"/>
    <property type="match status" value="1"/>
</dbReference>
<evidence type="ECO:0000313" key="14">
    <source>
        <dbReference type="Proteomes" id="UP000266723"/>
    </source>
</evidence>
<proteinExistence type="inferred from homology"/>
<comment type="similarity">
    <text evidence="11">Belongs to the peroxidase family. Classical plant (class III) peroxidase subfamily.</text>
</comment>
<keyword evidence="9 11" id="KW-0408">Iron</keyword>
<evidence type="ECO:0000313" key="13">
    <source>
        <dbReference type="EMBL" id="KAF3534969.1"/>
    </source>
</evidence>
<comment type="catalytic activity">
    <reaction evidence="1 11">
        <text>2 a phenolic donor + H2O2 = 2 a phenolic radical donor + 2 H2O</text>
        <dbReference type="Rhea" id="RHEA:56136"/>
        <dbReference type="ChEBI" id="CHEBI:15377"/>
        <dbReference type="ChEBI" id="CHEBI:16240"/>
        <dbReference type="ChEBI" id="CHEBI:139520"/>
        <dbReference type="ChEBI" id="CHEBI:139521"/>
        <dbReference type="EC" id="1.11.1.7"/>
    </reaction>
</comment>
<keyword evidence="7 11" id="KW-0479">Metal-binding</keyword>
<dbReference type="InterPro" id="IPR002016">
    <property type="entry name" value="Haem_peroxidase"/>
</dbReference>
<keyword evidence="11" id="KW-0106">Calcium</keyword>
<dbReference type="InterPro" id="IPR019793">
    <property type="entry name" value="Peroxidases_heam-ligand_BS"/>
</dbReference>
<dbReference type="Gene3D" id="1.10.520.10">
    <property type="match status" value="1"/>
</dbReference>
<dbReference type="Proteomes" id="UP000266723">
    <property type="component" value="Unassembled WGS sequence"/>
</dbReference>
<keyword evidence="10" id="KW-1015">Disulfide bond</keyword>
<keyword evidence="8 11" id="KW-0560">Oxidoreductase</keyword>
<dbReference type="InterPro" id="IPR000823">
    <property type="entry name" value="Peroxidase_pln"/>
</dbReference>
<evidence type="ECO:0000256" key="1">
    <source>
        <dbReference type="ARBA" id="ARBA00000189"/>
    </source>
</evidence>
<dbReference type="PRINTS" id="PR00461">
    <property type="entry name" value="PLPEROXIDASE"/>
</dbReference>
<comment type="subcellular location">
    <subcellularLocation>
        <location evidence="11">Secreted</location>
    </subcellularLocation>
</comment>
<evidence type="ECO:0000256" key="5">
    <source>
        <dbReference type="ARBA" id="ARBA00022559"/>
    </source>
</evidence>
<evidence type="ECO:0000256" key="7">
    <source>
        <dbReference type="ARBA" id="ARBA00022723"/>
    </source>
</evidence>
<dbReference type="EMBL" id="QGKV02001507">
    <property type="protein sequence ID" value="KAF3534969.1"/>
    <property type="molecule type" value="Genomic_DNA"/>
</dbReference>
<evidence type="ECO:0000256" key="8">
    <source>
        <dbReference type="ARBA" id="ARBA00023002"/>
    </source>
</evidence>
<dbReference type="EC" id="1.11.1.7" evidence="4 11"/>
<reference evidence="13 14" key="1">
    <citation type="journal article" date="2020" name="BMC Genomics">
        <title>Intraspecific diversification of the crop wild relative Brassica cretica Lam. using demographic model selection.</title>
        <authorList>
            <person name="Kioukis A."/>
            <person name="Michalopoulou V.A."/>
            <person name="Briers L."/>
            <person name="Pirintsos S."/>
            <person name="Studholme D.J."/>
            <person name="Pavlidis P."/>
            <person name="Sarris P.F."/>
        </authorList>
    </citation>
    <scope>NUCLEOTIDE SEQUENCE [LARGE SCALE GENOMIC DNA]</scope>
    <source>
        <strain evidence="14">cv. PFS-1207/04</strain>
    </source>
</reference>
<dbReference type="PANTHER" id="PTHR31388">
    <property type="entry name" value="PEROXIDASE 72-RELATED"/>
    <property type="match status" value="1"/>
</dbReference>
<evidence type="ECO:0000256" key="10">
    <source>
        <dbReference type="ARBA" id="ARBA00023157"/>
    </source>
</evidence>
<evidence type="ECO:0000256" key="2">
    <source>
        <dbReference type="ARBA" id="ARBA00002322"/>
    </source>
</evidence>